<name>A0A919J474_9ACTN</name>
<organism evidence="1 2">
    <name type="scientific">Paractinoplanes ferrugineus</name>
    <dbReference type="NCBI Taxonomy" id="113564"/>
    <lineage>
        <taxon>Bacteria</taxon>
        <taxon>Bacillati</taxon>
        <taxon>Actinomycetota</taxon>
        <taxon>Actinomycetes</taxon>
        <taxon>Micromonosporales</taxon>
        <taxon>Micromonosporaceae</taxon>
        <taxon>Paractinoplanes</taxon>
    </lineage>
</organism>
<accession>A0A919J474</accession>
<keyword evidence="2" id="KW-1185">Reference proteome</keyword>
<proteinExistence type="predicted"/>
<protein>
    <submittedName>
        <fullName evidence="1">Uncharacterized protein</fullName>
    </submittedName>
</protein>
<sequence length="89" mass="9631">MDPGVEELARLLIELSLRERLRRCCGRVRPQAGVGSVFRNRKGLRGKPREGLRLRGAPCDAATAVAALRRRAHATVGGVSGYGYGSVRC</sequence>
<evidence type="ECO:0000313" key="1">
    <source>
        <dbReference type="EMBL" id="GIE14185.1"/>
    </source>
</evidence>
<dbReference type="Proteomes" id="UP000598174">
    <property type="component" value="Unassembled WGS sequence"/>
</dbReference>
<evidence type="ECO:0000313" key="2">
    <source>
        <dbReference type="Proteomes" id="UP000598174"/>
    </source>
</evidence>
<gene>
    <name evidence="1" type="ORF">Afe05nite_60250</name>
</gene>
<reference evidence="1" key="1">
    <citation type="submission" date="2021-01" db="EMBL/GenBank/DDBJ databases">
        <title>Whole genome shotgun sequence of Actinoplanes ferrugineus NBRC 15555.</title>
        <authorList>
            <person name="Komaki H."/>
            <person name="Tamura T."/>
        </authorList>
    </citation>
    <scope>NUCLEOTIDE SEQUENCE</scope>
    <source>
        <strain evidence="1">NBRC 15555</strain>
    </source>
</reference>
<dbReference type="AlphaFoldDB" id="A0A919J474"/>
<comment type="caution">
    <text evidence="1">The sequence shown here is derived from an EMBL/GenBank/DDBJ whole genome shotgun (WGS) entry which is preliminary data.</text>
</comment>
<dbReference type="EMBL" id="BOMM01000052">
    <property type="protein sequence ID" value="GIE14185.1"/>
    <property type="molecule type" value="Genomic_DNA"/>
</dbReference>